<feature type="region of interest" description="Disordered" evidence="1">
    <location>
        <begin position="265"/>
        <end position="418"/>
    </location>
</feature>
<feature type="compositionally biased region" description="Polar residues" evidence="1">
    <location>
        <begin position="452"/>
        <end position="469"/>
    </location>
</feature>
<dbReference type="SMART" id="SM00233">
    <property type="entry name" value="PH"/>
    <property type="match status" value="1"/>
</dbReference>
<feature type="compositionally biased region" description="Polar residues" evidence="1">
    <location>
        <begin position="734"/>
        <end position="746"/>
    </location>
</feature>
<dbReference type="VEuPathDB" id="VectorBase:AFUN002144"/>
<feature type="compositionally biased region" description="Low complexity" evidence="1">
    <location>
        <begin position="748"/>
        <end position="759"/>
    </location>
</feature>
<feature type="compositionally biased region" description="Polar residues" evidence="1">
    <location>
        <begin position="315"/>
        <end position="324"/>
    </location>
</feature>
<evidence type="ECO:0000313" key="3">
    <source>
        <dbReference type="EnsemblMetazoa" id="AFUN002144-PA"/>
    </source>
</evidence>
<organism evidence="3">
    <name type="scientific">Anopheles funestus</name>
    <name type="common">African malaria mosquito</name>
    <dbReference type="NCBI Taxonomy" id="62324"/>
    <lineage>
        <taxon>Eukaryota</taxon>
        <taxon>Metazoa</taxon>
        <taxon>Ecdysozoa</taxon>
        <taxon>Arthropoda</taxon>
        <taxon>Hexapoda</taxon>
        <taxon>Insecta</taxon>
        <taxon>Pterygota</taxon>
        <taxon>Neoptera</taxon>
        <taxon>Endopterygota</taxon>
        <taxon>Diptera</taxon>
        <taxon>Nematocera</taxon>
        <taxon>Culicoidea</taxon>
        <taxon>Culicidae</taxon>
        <taxon>Anophelinae</taxon>
        <taxon>Anopheles</taxon>
    </lineage>
</organism>
<sequence>MKMKKFMTTKMSAVSTTSPTPPAMFSFDDLLQQAVDRNGSPTSSGTTLERNENDVEDDSQNSMPSVPLPPPTPTAILSVATALTAIADGEVKTAKESGLGRVLASTTDTPSSSSTTSTGVVKMCGYLKKKRNKMGGWRKLFFILQNQLLLSYSSRDDYEKKLAPFKDIINLVPGTVIIPTTGPRFTIETNSKLMYTFRCDDHRSCSEWIMALLDSLTVANGGISADRNFSLHNSFQRSTLPLSSFSLPSNCKPFAGVISRSNGLALGPKKRAPQPPNRAGPPKPPRSFSAEGIVRHGPGGTARERNDEDDLNNNVLTVQPSGSTGYEGKFLATKSHSNSRDNATKLSGAGGNDVTRRPETIVPLEMQQTPIGTRDSSRGHTLQADRRDRIKSVVEDGEALSTKPDRAAGREERQNRPRQQIFRLHQDVWSKSHQQSMDVCRINSMFNERPSIDSTHGNRIPSSSVTVGESTIKSGCSSSTSSSGLVDKASSCNSHVYEEVGVPEALHAALMETEPIYAVVDVRAKRSRRLARTLDADGTGQPDDRAEGGRKVSLSLPQISDGVELVTSTERRPVTARSCSNYDDYEDVNYLFETRRSTGGTETDSVGTNGSRDPLPIRHEAYGDEHIYEPIQVSDRIPSVTTGSSSSLPAPTDHHHSHSLWRQLKRMQLQGSWRRLTHRNGTTAPSTPKPQSTEPPNVRSATVTALEGLGRRFDSHRRSIKKRIKNLCERIDPDNTTPSTGTQHQTIAPDSSSAPDTSSGVRSRKSVSLDSFLLAKGQTSVPRY</sequence>
<dbReference type="SUPFAM" id="SSF50729">
    <property type="entry name" value="PH domain-like"/>
    <property type="match status" value="1"/>
</dbReference>
<feature type="region of interest" description="Disordered" evidence="1">
    <location>
        <begin position="678"/>
        <end position="699"/>
    </location>
</feature>
<proteinExistence type="predicted"/>
<dbReference type="InterPro" id="IPR001849">
    <property type="entry name" value="PH_domain"/>
</dbReference>
<protein>
    <submittedName>
        <fullName evidence="3">PH domain-containing protein</fullName>
    </submittedName>
</protein>
<reference evidence="3" key="1">
    <citation type="submission" date="2020-05" db="UniProtKB">
        <authorList>
            <consortium name="EnsemblMetazoa"/>
        </authorList>
    </citation>
    <scope>IDENTIFICATION</scope>
    <source>
        <strain evidence="3">FUMOZ</strain>
    </source>
</reference>
<dbReference type="CDD" id="cd00821">
    <property type="entry name" value="PH"/>
    <property type="match status" value="1"/>
</dbReference>
<feature type="compositionally biased region" description="Low complexity" evidence="1">
    <location>
        <begin position="470"/>
        <end position="484"/>
    </location>
</feature>
<feature type="compositionally biased region" description="Pro residues" evidence="1">
    <location>
        <begin position="273"/>
        <end position="285"/>
    </location>
</feature>
<dbReference type="STRING" id="62324.A0A182R7J4"/>
<dbReference type="InterPro" id="IPR011993">
    <property type="entry name" value="PH-like_dom_sf"/>
</dbReference>
<feature type="compositionally biased region" description="Polar residues" evidence="1">
    <location>
        <begin position="639"/>
        <end position="649"/>
    </location>
</feature>
<evidence type="ECO:0000259" key="2">
    <source>
        <dbReference type="PROSITE" id="PS50003"/>
    </source>
</evidence>
<feature type="region of interest" description="Disordered" evidence="1">
    <location>
        <begin position="596"/>
        <end position="616"/>
    </location>
</feature>
<dbReference type="VEuPathDB" id="VectorBase:AFUN2_003040"/>
<feature type="domain" description="PH" evidence="2">
    <location>
        <begin position="120"/>
        <end position="217"/>
    </location>
</feature>
<feature type="compositionally biased region" description="Polar residues" evidence="1">
    <location>
        <begin position="39"/>
        <end position="48"/>
    </location>
</feature>
<accession>A0A182R7J4</accession>
<evidence type="ECO:0000256" key="1">
    <source>
        <dbReference type="SAM" id="MobiDB-lite"/>
    </source>
</evidence>
<name>A0A182R7J4_ANOFN</name>
<dbReference type="PROSITE" id="PS50003">
    <property type="entry name" value="PH_DOMAIN"/>
    <property type="match status" value="1"/>
</dbReference>
<dbReference type="AlphaFoldDB" id="A0A182R7J4"/>
<dbReference type="Gene3D" id="2.30.29.30">
    <property type="entry name" value="Pleckstrin-homology domain (PH domain)/Phosphotyrosine-binding domain (PTB)"/>
    <property type="match status" value="1"/>
</dbReference>
<feature type="region of interest" description="Disordered" evidence="1">
    <location>
        <begin position="637"/>
        <end position="662"/>
    </location>
</feature>
<feature type="region of interest" description="Disordered" evidence="1">
    <location>
        <begin position="450"/>
        <end position="485"/>
    </location>
</feature>
<feature type="region of interest" description="Disordered" evidence="1">
    <location>
        <begin position="1"/>
        <end position="74"/>
    </location>
</feature>
<feature type="compositionally biased region" description="Basic and acidic residues" evidence="1">
    <location>
        <begin position="403"/>
        <end position="415"/>
    </location>
</feature>
<feature type="region of interest" description="Disordered" evidence="1">
    <location>
        <begin position="729"/>
        <end position="784"/>
    </location>
</feature>
<dbReference type="EnsemblMetazoa" id="AFUN002144-RA">
    <property type="protein sequence ID" value="AFUN002144-PA"/>
    <property type="gene ID" value="AFUN002144"/>
</dbReference>
<feature type="compositionally biased region" description="Polar residues" evidence="1">
    <location>
        <begin position="597"/>
        <end position="611"/>
    </location>
</feature>
<feature type="compositionally biased region" description="Basic and acidic residues" evidence="1">
    <location>
        <begin position="375"/>
        <end position="394"/>
    </location>
</feature>
<feature type="compositionally biased region" description="Polar residues" evidence="1">
    <location>
        <begin position="679"/>
        <end position="699"/>
    </location>
</feature>
<dbReference type="Pfam" id="PF00169">
    <property type="entry name" value="PH"/>
    <property type="match status" value="1"/>
</dbReference>